<comment type="caution">
    <text evidence="1">The sequence shown here is derived from an EMBL/GenBank/DDBJ whole genome shotgun (WGS) entry which is preliminary data.</text>
</comment>
<protein>
    <submittedName>
        <fullName evidence="1">Uncharacterized protein</fullName>
    </submittedName>
</protein>
<accession>G4TID6</accession>
<dbReference type="EMBL" id="CAFZ01000105">
    <property type="protein sequence ID" value="CCA71086.1"/>
    <property type="molecule type" value="Genomic_DNA"/>
</dbReference>
<sequence length="94" mass="10524">MQVFLPFSFLPPSAFLITSSLLTLHSQFRPFIGLSEFFSFLLFTFITRKPLMDLFQLFFDAVVPSSVSEDEIEQPSSHEEAQAGGPAVLYCVVA</sequence>
<dbReference type="InParanoid" id="G4TID6"/>
<evidence type="ECO:0000313" key="2">
    <source>
        <dbReference type="Proteomes" id="UP000007148"/>
    </source>
</evidence>
<gene>
    <name evidence="1" type="ORF">PIIN_05021</name>
</gene>
<evidence type="ECO:0000313" key="1">
    <source>
        <dbReference type="EMBL" id="CCA71086.1"/>
    </source>
</evidence>
<dbReference type="HOGENOM" id="CLU_2386993_0_0_1"/>
<dbReference type="AlphaFoldDB" id="G4TID6"/>
<keyword evidence="2" id="KW-1185">Reference proteome</keyword>
<proteinExistence type="predicted"/>
<reference evidence="1 2" key="1">
    <citation type="journal article" date="2011" name="PLoS Pathog.">
        <title>Endophytic Life Strategies Decoded by Genome and Transcriptome Analyses of the Mutualistic Root Symbiont Piriformospora indica.</title>
        <authorList>
            <person name="Zuccaro A."/>
            <person name="Lahrmann U."/>
            <person name="Guldener U."/>
            <person name="Langen G."/>
            <person name="Pfiffi S."/>
            <person name="Biedenkopf D."/>
            <person name="Wong P."/>
            <person name="Samans B."/>
            <person name="Grimm C."/>
            <person name="Basiewicz M."/>
            <person name="Murat C."/>
            <person name="Martin F."/>
            <person name="Kogel K.H."/>
        </authorList>
    </citation>
    <scope>NUCLEOTIDE SEQUENCE [LARGE SCALE GENOMIC DNA]</scope>
    <source>
        <strain evidence="1 2">DSM 11827</strain>
    </source>
</reference>
<dbReference type="Proteomes" id="UP000007148">
    <property type="component" value="Unassembled WGS sequence"/>
</dbReference>
<organism evidence="1 2">
    <name type="scientific">Serendipita indica (strain DSM 11827)</name>
    <name type="common">Root endophyte fungus</name>
    <name type="synonym">Piriformospora indica</name>
    <dbReference type="NCBI Taxonomy" id="1109443"/>
    <lineage>
        <taxon>Eukaryota</taxon>
        <taxon>Fungi</taxon>
        <taxon>Dikarya</taxon>
        <taxon>Basidiomycota</taxon>
        <taxon>Agaricomycotina</taxon>
        <taxon>Agaricomycetes</taxon>
        <taxon>Sebacinales</taxon>
        <taxon>Serendipitaceae</taxon>
        <taxon>Serendipita</taxon>
    </lineage>
</organism>
<name>G4TID6_SERID</name>